<dbReference type="PANTHER" id="PTHR30143">
    <property type="entry name" value="ACID HYDRATASE"/>
    <property type="match status" value="1"/>
</dbReference>
<dbReference type="GO" id="GO:0005737">
    <property type="term" value="C:cytoplasm"/>
    <property type="evidence" value="ECO:0007669"/>
    <property type="project" value="TreeGrafter"/>
</dbReference>
<dbReference type="SUPFAM" id="SSF56529">
    <property type="entry name" value="FAH"/>
    <property type="match status" value="1"/>
</dbReference>
<keyword evidence="4" id="KW-1185">Reference proteome</keyword>
<reference evidence="3" key="1">
    <citation type="submission" date="2023-05" db="EMBL/GenBank/DDBJ databases">
        <title>Comparative genomics of Bacillaceae isolates and their secondary metabolite potential.</title>
        <authorList>
            <person name="Song L."/>
            <person name="Nielsen L.J."/>
            <person name="Mohite O."/>
            <person name="Xu X."/>
            <person name="Weber T."/>
            <person name="Kovacs A.T."/>
        </authorList>
    </citation>
    <scope>NUCLEOTIDE SEQUENCE</scope>
    <source>
        <strain evidence="3">XLM17</strain>
    </source>
</reference>
<keyword evidence="1" id="KW-0456">Lyase</keyword>
<evidence type="ECO:0000259" key="2">
    <source>
        <dbReference type="Pfam" id="PF01557"/>
    </source>
</evidence>
<dbReference type="KEGG" id="nnv:QNH39_12250"/>
<dbReference type="RefSeq" id="WP_066086645.1">
    <property type="nucleotide sequence ID" value="NZ_CP126114.1"/>
</dbReference>
<dbReference type="GO" id="GO:0008684">
    <property type="term" value="F:2-oxopent-4-enoate hydratase activity"/>
    <property type="evidence" value="ECO:0007669"/>
    <property type="project" value="TreeGrafter"/>
</dbReference>
<dbReference type="InterPro" id="IPR011234">
    <property type="entry name" value="Fumarylacetoacetase-like_C"/>
</dbReference>
<dbReference type="EMBL" id="CP126114">
    <property type="protein sequence ID" value="WHY88558.1"/>
    <property type="molecule type" value="Genomic_DNA"/>
</dbReference>
<dbReference type="AlphaFoldDB" id="A0AA95SEU1"/>
<organism evidence="3 4">
    <name type="scientific">Neobacillus novalis</name>
    <dbReference type="NCBI Taxonomy" id="220687"/>
    <lineage>
        <taxon>Bacteria</taxon>
        <taxon>Bacillati</taxon>
        <taxon>Bacillota</taxon>
        <taxon>Bacilli</taxon>
        <taxon>Bacillales</taxon>
        <taxon>Bacillaceae</taxon>
        <taxon>Neobacillus</taxon>
    </lineage>
</organism>
<protein>
    <submittedName>
        <fullName evidence="3">4-oxalocrotonate decarboxylase</fullName>
    </submittedName>
</protein>
<accession>A0AA95SEU1</accession>
<evidence type="ECO:0000256" key="1">
    <source>
        <dbReference type="ARBA" id="ARBA00023239"/>
    </source>
</evidence>
<evidence type="ECO:0000313" key="3">
    <source>
        <dbReference type="EMBL" id="WHY88558.1"/>
    </source>
</evidence>
<dbReference type="Proteomes" id="UP001178288">
    <property type="component" value="Chromosome"/>
</dbReference>
<sequence length="262" mass="28478">MNTETIKKVADFLHSAEKEKREVVRLTKEVYPDFSIEDAYLAQEEIVRQKLAEGHKIAGPKMGLTSGAKMKQMHVEDPIYGYVFDYMQVEDGETIHVSDYIHPKVEPEIGFVLKEDLTGPNVTAEEVLAKTDYVFPGIEIIDSRYENFDFKLPDVIADNTSAAGAVFGTTIRSVEGMHLDTLGVSLVINGKVATMGTGADVLEHPANSVARLANMLAKKGKSVKAGEPILTGGITAAVRIQSGDHVCAKFGEGLGEVNLLVK</sequence>
<proteinExistence type="predicted"/>
<dbReference type="Gene3D" id="3.90.850.10">
    <property type="entry name" value="Fumarylacetoacetase-like, C-terminal domain"/>
    <property type="match status" value="1"/>
</dbReference>
<evidence type="ECO:0000313" key="4">
    <source>
        <dbReference type="Proteomes" id="UP001178288"/>
    </source>
</evidence>
<dbReference type="PANTHER" id="PTHR30143:SF0">
    <property type="entry name" value="2-KETO-4-PENTENOATE HYDRATASE"/>
    <property type="match status" value="1"/>
</dbReference>
<dbReference type="InterPro" id="IPR036663">
    <property type="entry name" value="Fumarylacetoacetase_C_sf"/>
</dbReference>
<dbReference type="InterPro" id="IPR050772">
    <property type="entry name" value="Hydratase-Decarb/MhpD_sf"/>
</dbReference>
<gene>
    <name evidence="3" type="ORF">QNH39_12250</name>
</gene>
<feature type="domain" description="Fumarylacetoacetase-like C-terminal" evidence="2">
    <location>
        <begin position="88"/>
        <end position="258"/>
    </location>
</feature>
<name>A0AA95SEU1_9BACI</name>
<dbReference type="Pfam" id="PF01557">
    <property type="entry name" value="FAA_hydrolase"/>
    <property type="match status" value="1"/>
</dbReference>